<dbReference type="SUPFAM" id="SSF56219">
    <property type="entry name" value="DNase I-like"/>
    <property type="match status" value="1"/>
</dbReference>
<dbReference type="InterPro" id="IPR036691">
    <property type="entry name" value="Endo/exonu/phosph_ase_sf"/>
</dbReference>
<keyword evidence="2" id="KW-0808">Transferase</keyword>
<dbReference type="InterPro" id="IPR043502">
    <property type="entry name" value="DNA/RNA_pol_sf"/>
</dbReference>
<feature type="domain" description="Reverse transcriptase" evidence="1">
    <location>
        <begin position="332"/>
        <end position="598"/>
    </location>
</feature>
<dbReference type="Gene3D" id="3.60.10.10">
    <property type="entry name" value="Endonuclease/exonuclease/phosphatase"/>
    <property type="match status" value="1"/>
</dbReference>
<dbReference type="AlphaFoldDB" id="A0A2S2PBB4"/>
<organism evidence="2">
    <name type="scientific">Schizaphis graminum</name>
    <name type="common">Green bug aphid</name>
    <dbReference type="NCBI Taxonomy" id="13262"/>
    <lineage>
        <taxon>Eukaryota</taxon>
        <taxon>Metazoa</taxon>
        <taxon>Ecdysozoa</taxon>
        <taxon>Arthropoda</taxon>
        <taxon>Hexapoda</taxon>
        <taxon>Insecta</taxon>
        <taxon>Pterygota</taxon>
        <taxon>Neoptera</taxon>
        <taxon>Paraneoptera</taxon>
        <taxon>Hemiptera</taxon>
        <taxon>Sternorrhyncha</taxon>
        <taxon>Aphidomorpha</taxon>
        <taxon>Aphidoidea</taxon>
        <taxon>Aphididae</taxon>
        <taxon>Aphidini</taxon>
        <taxon>Schizaphis</taxon>
    </lineage>
</organism>
<dbReference type="Pfam" id="PF00078">
    <property type="entry name" value="RVT_1"/>
    <property type="match status" value="1"/>
</dbReference>
<proteinExistence type="predicted"/>
<protein>
    <submittedName>
        <fullName evidence="2">Putative RNA-directed DNA polymerase</fullName>
    </submittedName>
</protein>
<dbReference type="EMBL" id="GGMR01014053">
    <property type="protein sequence ID" value="MBY26672.1"/>
    <property type="molecule type" value="Transcribed_RNA"/>
</dbReference>
<sequence>MEPHTNTRGRALNNFISLNHLKVIAPHSPTYWPSHGNRHPDTLDFFITNLPNRFSTELVNLNDPASDHTPVLLLIGAQPTLKQNRPTITPGTTNWNKFRVFISNKITLNTKLKSSSDVDQAITQLSDLIQTAAKDSSTLRAPYSQTPNLSPELRQLIVEKRRARSKWQQTHYPADKTKYNYLSNKLKSLLKTHKANLYKNHLQNLSLTNGSLWRKTKSILRIKDSPPPLRRADNSLASTDKEKADILAEELSGVFKPHLIPTPAPHMSSVMESLQSTLPMALPTKPTSPAEIVGIIKKLANNKSPGHDLISNKVVKNLPMKSIVHLAHIYNAALRLSYFPTTWKASVIVTVLKPAKPPENPSSYRPISLLPVLGKILEKIILKRITTIAQSKNSIPNFQFGFRAHHATTHQLHRVADTISAALETKKYCAGVFLDVAKAFDTVWHDGLLFKLKNIFPAPLYLILKSYLANRSFNVRHNLQHSKQYPIYAGVPQGSDIAPFLYTIYTSDLPTTENTLVGTYADDTALLSVSSDHTIASHQLQTHLNTLSQWFTNWKIKINESKSSFVTFSLRPLNCPAVTINNIVIPHSTEVKYLGLTFDRRLTWSLHLKDKRKKLNSRLHLLRPLLRSNLTLPIKIILYKALLQPVWTYDIVIWGSAKNSNKRTIQAFQNITLRLITCAPWFVSNETINSDLKLPSIDHTAAVYYKRLHAKLQAIPNQLINELASLTLPGNPTRRLKRKWCRDMIT</sequence>
<dbReference type="GO" id="GO:0003964">
    <property type="term" value="F:RNA-directed DNA polymerase activity"/>
    <property type="evidence" value="ECO:0007669"/>
    <property type="project" value="UniProtKB-KW"/>
</dbReference>
<dbReference type="CDD" id="cd01650">
    <property type="entry name" value="RT_nLTR_like"/>
    <property type="match status" value="1"/>
</dbReference>
<name>A0A2S2PBB4_SCHGA</name>
<keyword evidence="2" id="KW-0695">RNA-directed DNA polymerase</keyword>
<keyword evidence="2" id="KW-0548">Nucleotidyltransferase</keyword>
<dbReference type="SUPFAM" id="SSF56672">
    <property type="entry name" value="DNA/RNA polymerases"/>
    <property type="match status" value="1"/>
</dbReference>
<dbReference type="InterPro" id="IPR052560">
    <property type="entry name" value="RdDP_mobile_element"/>
</dbReference>
<dbReference type="InterPro" id="IPR000477">
    <property type="entry name" value="RT_dom"/>
</dbReference>
<accession>A0A2S2PBB4</accession>
<dbReference type="PROSITE" id="PS50878">
    <property type="entry name" value="RT_POL"/>
    <property type="match status" value="1"/>
</dbReference>
<evidence type="ECO:0000259" key="1">
    <source>
        <dbReference type="PROSITE" id="PS50878"/>
    </source>
</evidence>
<dbReference type="PANTHER" id="PTHR36688">
    <property type="entry name" value="ENDO/EXONUCLEASE/PHOSPHATASE DOMAIN-CONTAINING PROTEIN"/>
    <property type="match status" value="1"/>
</dbReference>
<gene>
    <name evidence="2" type="ORF">g.160984</name>
</gene>
<evidence type="ECO:0000313" key="2">
    <source>
        <dbReference type="EMBL" id="MBY26672.1"/>
    </source>
</evidence>
<reference evidence="2" key="1">
    <citation type="submission" date="2018-04" db="EMBL/GenBank/DDBJ databases">
        <title>Transcriptome of Schizaphis graminum biotype I.</title>
        <authorList>
            <person name="Scully E.D."/>
            <person name="Geib S.M."/>
            <person name="Palmer N.A."/>
            <person name="Koch K."/>
            <person name="Bradshaw J."/>
            <person name="Heng-Moss T."/>
            <person name="Sarath G."/>
        </authorList>
    </citation>
    <scope>NUCLEOTIDE SEQUENCE</scope>
</reference>
<dbReference type="PANTHER" id="PTHR36688:SF2">
    <property type="entry name" value="ENDONUCLEASE_EXONUCLEASE_PHOSPHATASE DOMAIN-CONTAINING PROTEIN"/>
    <property type="match status" value="1"/>
</dbReference>